<dbReference type="Pfam" id="PF00120">
    <property type="entry name" value="Gln-synt_C"/>
    <property type="match status" value="1"/>
</dbReference>
<gene>
    <name evidence="5" type="ORF">IAB51_06055</name>
</gene>
<dbReference type="Proteomes" id="UP000824002">
    <property type="component" value="Unassembled WGS sequence"/>
</dbReference>
<dbReference type="SUPFAM" id="SSF55931">
    <property type="entry name" value="Glutamine synthetase/guanido kinase"/>
    <property type="match status" value="1"/>
</dbReference>
<dbReference type="PROSITE" id="PS51986">
    <property type="entry name" value="GS_BETA_GRASP"/>
    <property type="match status" value="1"/>
</dbReference>
<dbReference type="InterPro" id="IPR008146">
    <property type="entry name" value="Gln_synth_cat_dom"/>
</dbReference>
<evidence type="ECO:0000313" key="6">
    <source>
        <dbReference type="Proteomes" id="UP000824002"/>
    </source>
</evidence>
<dbReference type="PROSITE" id="PS00181">
    <property type="entry name" value="GLNA_ATP"/>
    <property type="match status" value="1"/>
</dbReference>
<dbReference type="AlphaFoldDB" id="A0A9D1FMQ2"/>
<organism evidence="5 6">
    <name type="scientific">Candidatus Merdivicinus excrementipullorum</name>
    <dbReference type="NCBI Taxonomy" id="2840867"/>
    <lineage>
        <taxon>Bacteria</taxon>
        <taxon>Bacillati</taxon>
        <taxon>Bacillota</taxon>
        <taxon>Clostridia</taxon>
        <taxon>Eubacteriales</taxon>
        <taxon>Oscillospiraceae</taxon>
        <taxon>Oscillospiraceae incertae sedis</taxon>
        <taxon>Candidatus Merdivicinus</taxon>
    </lineage>
</organism>
<dbReference type="InterPro" id="IPR052725">
    <property type="entry name" value="GS_Type-3"/>
</dbReference>
<dbReference type="Pfam" id="PF18318">
    <property type="entry name" value="Gln-synt_C-ter"/>
    <property type="match status" value="1"/>
</dbReference>
<evidence type="ECO:0000259" key="4">
    <source>
        <dbReference type="PROSITE" id="PS51987"/>
    </source>
</evidence>
<reference evidence="5" key="1">
    <citation type="submission" date="2020-10" db="EMBL/GenBank/DDBJ databases">
        <authorList>
            <person name="Gilroy R."/>
        </authorList>
    </citation>
    <scope>NUCLEOTIDE SEQUENCE</scope>
    <source>
        <strain evidence="5">CHK199-13235</strain>
    </source>
</reference>
<feature type="domain" description="GS beta-grasp" evidence="3">
    <location>
        <begin position="62"/>
        <end position="151"/>
    </location>
</feature>
<dbReference type="InterPro" id="IPR014746">
    <property type="entry name" value="Gln_synth/guanido_kin_cat_dom"/>
</dbReference>
<reference evidence="5" key="2">
    <citation type="journal article" date="2021" name="PeerJ">
        <title>Extensive microbial diversity within the chicken gut microbiome revealed by metagenomics and culture.</title>
        <authorList>
            <person name="Gilroy R."/>
            <person name="Ravi A."/>
            <person name="Getino M."/>
            <person name="Pursley I."/>
            <person name="Horton D.L."/>
            <person name="Alikhan N.F."/>
            <person name="Baker D."/>
            <person name="Gharbi K."/>
            <person name="Hall N."/>
            <person name="Watson M."/>
            <person name="Adriaenssens E.M."/>
            <person name="Foster-Nyarko E."/>
            <person name="Jarju S."/>
            <person name="Secka A."/>
            <person name="Antonio M."/>
            <person name="Oren A."/>
            <person name="Chaudhuri R.R."/>
            <person name="La Ragione R."/>
            <person name="Hildebrand F."/>
            <person name="Pallen M.J."/>
        </authorList>
    </citation>
    <scope>NUCLEOTIDE SEQUENCE</scope>
    <source>
        <strain evidence="5">CHK199-13235</strain>
    </source>
</reference>
<dbReference type="InterPro" id="IPR027303">
    <property type="entry name" value="Gln_synth_gly_rich_site"/>
</dbReference>
<dbReference type="PANTHER" id="PTHR42974:SF1">
    <property type="entry name" value="TYPE-3 GLUTAMINE SYNTHETASE"/>
    <property type="match status" value="1"/>
</dbReference>
<dbReference type="InterPro" id="IPR022147">
    <property type="entry name" value="GSIII_N"/>
</dbReference>
<dbReference type="GO" id="GO:0004356">
    <property type="term" value="F:glutamine synthetase activity"/>
    <property type="evidence" value="ECO:0007669"/>
    <property type="project" value="InterPro"/>
</dbReference>
<dbReference type="InterPro" id="IPR040577">
    <property type="entry name" value="Gln-synt_C"/>
</dbReference>
<dbReference type="Pfam" id="PF12437">
    <property type="entry name" value="GSIII_N"/>
    <property type="match status" value="1"/>
</dbReference>
<dbReference type="GO" id="GO:0006542">
    <property type="term" value="P:glutamine biosynthetic process"/>
    <property type="evidence" value="ECO:0007669"/>
    <property type="project" value="InterPro"/>
</dbReference>
<evidence type="ECO:0000259" key="3">
    <source>
        <dbReference type="PROSITE" id="PS51986"/>
    </source>
</evidence>
<dbReference type="Gene3D" id="1.20.120.1560">
    <property type="match status" value="1"/>
</dbReference>
<dbReference type="EMBL" id="DVJP01000039">
    <property type="protein sequence ID" value="HIS76362.1"/>
    <property type="molecule type" value="Genomic_DNA"/>
</dbReference>
<dbReference type="PROSITE" id="PS51987">
    <property type="entry name" value="GS_CATALYTIC"/>
    <property type="match status" value="1"/>
</dbReference>
<dbReference type="InterPro" id="IPR008147">
    <property type="entry name" value="Gln_synt_N"/>
</dbReference>
<comment type="caution">
    <text evidence="5">The sequence shown here is derived from an EMBL/GenBank/DDBJ whole genome shotgun (WGS) entry which is preliminary data.</text>
</comment>
<dbReference type="PANTHER" id="PTHR42974">
    <property type="entry name" value="GLUTAMINE SYNTHETASE"/>
    <property type="match status" value="1"/>
</dbReference>
<name>A0A9D1FMQ2_9FIRM</name>
<sequence>MSYDFSQFGCQVFNDTVMREKLSRSTYRSLRHSIDDGAPLGPEVAEVVASAMKDWAVEQGAAHFTHWFQPMTSFTAGKHDSFLTPAKDGRAILEFSGKELIVGEPDASSFPNGGLRNTFEARGYTSWDCTSPAFVREGTLYIPTAFYSYTGEALDTKTPLLRSNEAIAREALRVLKAFGSTTATRVSPTVGAEQEYFLVDREKYEQRLDLKLCGRTLFGARPAKGQEMEDHYCGRIRLRVRQFMRELDEALWDLGVPVKTEHNEAAPAQHELAPIFEQVNVAADHNQLIMEVIREIAKKNGLACLLHEKPFEGINGSGKHNNWSLSTDDGQNLLDPGKTPYENMQFLVFLSAVITAVDNHADLLRMSAASAGNDFRLGGHEAPPAIISIFLGDQLTDILEHIAHGDVVEQTPSCILETGVATLPKLPRDGSDRNRTSPFAFTGNKFEFRMVGSSASIAVSSYILNTIVADSLSQIADRLETCADFDAEIQKIVQETVRDHGRVIFNGNNYTDEWVEEAERRGLPNFRNTVDAISAMIAPKNIALMEKFHVMSGAECQARYEIMLENYCKLVSIEGATMCEMSRRQILPAVTEFAGKMAQSYSQLKAAGVENEAVLNLVKQLSGYITEMERVTSQLEGALNTCTGITDHFEDAKYHRDTIRTLMEELRGVSDRMETMVSAEAWPIPTYADLLYRV</sequence>
<evidence type="ECO:0000313" key="5">
    <source>
        <dbReference type="EMBL" id="HIS76362.1"/>
    </source>
</evidence>
<protein>
    <submittedName>
        <fullName evidence="5">Glutamine synthetase III</fullName>
    </submittedName>
</protein>
<dbReference type="Gene3D" id="3.30.590.10">
    <property type="entry name" value="Glutamine synthetase/guanido kinase, catalytic domain"/>
    <property type="match status" value="1"/>
</dbReference>
<feature type="domain" description="GS catalytic" evidence="4">
    <location>
        <begin position="164"/>
        <end position="586"/>
    </location>
</feature>
<comment type="similarity">
    <text evidence="1 2">Belongs to the glutamine synthetase family.</text>
</comment>
<dbReference type="SMART" id="SM01230">
    <property type="entry name" value="Gln-synt_C"/>
    <property type="match status" value="1"/>
</dbReference>
<proteinExistence type="inferred from homology"/>
<accession>A0A9D1FMQ2</accession>
<evidence type="ECO:0000256" key="2">
    <source>
        <dbReference type="RuleBase" id="RU000384"/>
    </source>
</evidence>
<evidence type="ECO:0000256" key="1">
    <source>
        <dbReference type="PROSITE-ProRule" id="PRU01330"/>
    </source>
</evidence>